<organism evidence="1 2">
    <name type="scientific">Streptomyces galbus</name>
    <dbReference type="NCBI Taxonomy" id="33898"/>
    <lineage>
        <taxon>Bacteria</taxon>
        <taxon>Bacillati</taxon>
        <taxon>Actinomycetota</taxon>
        <taxon>Actinomycetes</taxon>
        <taxon>Kitasatosporales</taxon>
        <taxon>Streptomycetaceae</taxon>
        <taxon>Streptomyces</taxon>
    </lineage>
</organism>
<reference evidence="1 2" key="1">
    <citation type="submission" date="2019-04" db="EMBL/GenBank/DDBJ databases">
        <title>Streptomyces lasaliensis sp.nov., an Actinomycete isolated from soil which produces the polyether antibiotic lasalocid.</title>
        <authorList>
            <person name="Erwin G."/>
            <person name="Haber C."/>
        </authorList>
    </citation>
    <scope>NUCLEOTIDE SEQUENCE [LARGE SCALE GENOMIC DNA]</scope>
    <source>
        <strain evidence="1 2">DSM 40089</strain>
    </source>
</reference>
<feature type="non-terminal residue" evidence="1">
    <location>
        <position position="74"/>
    </location>
</feature>
<dbReference type="AlphaFoldDB" id="A0A4U5W0D0"/>
<protein>
    <submittedName>
        <fullName evidence="1">Uncharacterized protein</fullName>
    </submittedName>
</protein>
<comment type="caution">
    <text evidence="1">The sequence shown here is derived from an EMBL/GenBank/DDBJ whole genome shotgun (WGS) entry which is preliminary data.</text>
</comment>
<sequence>MIASERAKLQQRMTELDVAEKAAREAQRDAGRGVFLAALDKVKIGAMDRAQARGLAAAIGRLDAVELLRRIGDA</sequence>
<dbReference type="EMBL" id="SZPR01000106">
    <property type="protein sequence ID" value="TKS94698.1"/>
    <property type="molecule type" value="Genomic_DNA"/>
</dbReference>
<name>A0A4U5W0D0_STRGB</name>
<accession>A0A4U5W0D0</accession>
<evidence type="ECO:0000313" key="2">
    <source>
        <dbReference type="Proteomes" id="UP000308632"/>
    </source>
</evidence>
<dbReference type="Proteomes" id="UP000308632">
    <property type="component" value="Unassembled WGS sequence"/>
</dbReference>
<dbReference type="RefSeq" id="WP_137304594.1">
    <property type="nucleotide sequence ID" value="NZ_SZPR01000106.1"/>
</dbReference>
<gene>
    <name evidence="1" type="ORF">E4U92_35735</name>
</gene>
<evidence type="ECO:0000313" key="1">
    <source>
        <dbReference type="EMBL" id="TKS94698.1"/>
    </source>
</evidence>
<proteinExistence type="predicted"/>